<dbReference type="InterPro" id="IPR036412">
    <property type="entry name" value="HAD-like_sf"/>
</dbReference>
<protein>
    <submittedName>
        <fullName evidence="1">HAD family hydrolase</fullName>
    </submittedName>
</protein>
<sequence length="154" mass="17894">MEHKQMNISFDLDSTLIPNGTEFETESRSGIAKLFGIEEIRKGTSELILDLQNKGHKIHIYTTSFRSKRKIRRTLKYYGIKVNRIVNEKENRKILKSRNINSSKFPPAFDFDLHIDDLKGVGIESERFNFKVIIVEPTDKNWIEKIINGIKNVG</sequence>
<dbReference type="InterPro" id="IPR023214">
    <property type="entry name" value="HAD_sf"/>
</dbReference>
<dbReference type="SUPFAM" id="SSF56784">
    <property type="entry name" value="HAD-like"/>
    <property type="match status" value="1"/>
</dbReference>
<gene>
    <name evidence="1" type="ORF">P7122_09905</name>
</gene>
<dbReference type="Gene3D" id="3.40.50.1000">
    <property type="entry name" value="HAD superfamily/HAD-like"/>
    <property type="match status" value="1"/>
</dbReference>
<dbReference type="RefSeq" id="WP_278005637.1">
    <property type="nucleotide sequence ID" value="NZ_JARSBN010000005.1"/>
</dbReference>
<keyword evidence="2" id="KW-1185">Reference proteome</keyword>
<comment type="caution">
    <text evidence="1">The sequence shown here is derived from an EMBL/GenBank/DDBJ whole genome shotgun (WGS) entry which is preliminary data.</text>
</comment>
<dbReference type="GO" id="GO:0016787">
    <property type="term" value="F:hydrolase activity"/>
    <property type="evidence" value="ECO:0007669"/>
    <property type="project" value="UniProtKB-KW"/>
</dbReference>
<name>A0ABT6G2B5_9FLAO</name>
<accession>A0ABT6G2B5</accession>
<reference evidence="1 2" key="1">
    <citation type="submission" date="2023-03" db="EMBL/GenBank/DDBJ databases">
        <title>Strain YYF002 represents a novel species in the genus Winogradskyella isolated from seawater.</title>
        <authorList>
            <person name="Fu Z.-Y."/>
        </authorList>
    </citation>
    <scope>NUCLEOTIDE SEQUENCE [LARGE SCALE GENOMIC DNA]</scope>
    <source>
        <strain evidence="1 2">YYF002</strain>
    </source>
</reference>
<keyword evidence="1" id="KW-0378">Hydrolase</keyword>
<proteinExistence type="predicted"/>
<evidence type="ECO:0000313" key="1">
    <source>
        <dbReference type="EMBL" id="MDG4716187.1"/>
    </source>
</evidence>
<organism evidence="1 2">
    <name type="scientific">Winogradskyella marincola</name>
    <dbReference type="NCBI Taxonomy" id="3037795"/>
    <lineage>
        <taxon>Bacteria</taxon>
        <taxon>Pseudomonadati</taxon>
        <taxon>Bacteroidota</taxon>
        <taxon>Flavobacteriia</taxon>
        <taxon>Flavobacteriales</taxon>
        <taxon>Flavobacteriaceae</taxon>
        <taxon>Winogradskyella</taxon>
    </lineage>
</organism>
<evidence type="ECO:0000313" key="2">
    <source>
        <dbReference type="Proteomes" id="UP001529085"/>
    </source>
</evidence>
<dbReference type="Proteomes" id="UP001529085">
    <property type="component" value="Unassembled WGS sequence"/>
</dbReference>
<dbReference type="EMBL" id="JARSBN010000005">
    <property type="protein sequence ID" value="MDG4716187.1"/>
    <property type="molecule type" value="Genomic_DNA"/>
</dbReference>